<feature type="compositionally biased region" description="Acidic residues" evidence="1">
    <location>
        <begin position="193"/>
        <end position="205"/>
    </location>
</feature>
<dbReference type="SMART" id="SM00731">
    <property type="entry name" value="SprT"/>
    <property type="match status" value="1"/>
</dbReference>
<feature type="compositionally biased region" description="Basic and acidic residues" evidence="1">
    <location>
        <begin position="73"/>
        <end position="97"/>
    </location>
</feature>
<feature type="region of interest" description="Disordered" evidence="1">
    <location>
        <begin position="289"/>
        <end position="359"/>
    </location>
</feature>
<dbReference type="AlphaFoldDB" id="A0A167SID2"/>
<dbReference type="SUPFAM" id="SSF47095">
    <property type="entry name" value="HMG-box"/>
    <property type="match status" value="1"/>
</dbReference>
<dbReference type="Pfam" id="PF17283">
    <property type="entry name" value="Zn_ribbon_SprT"/>
    <property type="match status" value="1"/>
</dbReference>
<feature type="region of interest" description="Disordered" evidence="1">
    <location>
        <begin position="382"/>
        <end position="423"/>
    </location>
</feature>
<dbReference type="GO" id="GO:0006950">
    <property type="term" value="P:response to stress"/>
    <property type="evidence" value="ECO:0007669"/>
    <property type="project" value="UniProtKB-ARBA"/>
</dbReference>
<name>A0A167SID2_9HYPO</name>
<gene>
    <name evidence="3" type="ORF">SPI_05850</name>
</gene>
<comment type="caution">
    <text evidence="3">The sequence shown here is derived from an EMBL/GenBank/DDBJ whole genome shotgun (WGS) entry which is preliminary data.</text>
</comment>
<evidence type="ECO:0000313" key="4">
    <source>
        <dbReference type="Proteomes" id="UP000076874"/>
    </source>
</evidence>
<evidence type="ECO:0000313" key="3">
    <source>
        <dbReference type="EMBL" id="OAA59652.1"/>
    </source>
</evidence>
<dbReference type="EMBL" id="AZHD01000010">
    <property type="protein sequence ID" value="OAA59652.1"/>
    <property type="molecule type" value="Genomic_DNA"/>
</dbReference>
<evidence type="ECO:0000256" key="1">
    <source>
        <dbReference type="SAM" id="MobiDB-lite"/>
    </source>
</evidence>
<feature type="compositionally biased region" description="Low complexity" evidence="1">
    <location>
        <begin position="27"/>
        <end position="58"/>
    </location>
</feature>
<feature type="region of interest" description="Disordered" evidence="1">
    <location>
        <begin position="1"/>
        <end position="274"/>
    </location>
</feature>
<dbReference type="Proteomes" id="UP000076874">
    <property type="component" value="Unassembled WGS sequence"/>
</dbReference>
<dbReference type="Gene3D" id="1.10.30.10">
    <property type="entry name" value="High mobility group box domain"/>
    <property type="match status" value="1"/>
</dbReference>
<dbReference type="OrthoDB" id="20772at2759"/>
<dbReference type="InterPro" id="IPR036910">
    <property type="entry name" value="HMG_box_dom_sf"/>
</dbReference>
<sequence length="735" mass="78923">MTWRRVVVDSDDDIDDFPSLRPPPTTAPKKTAQTRTPAPARTPKPSRSATSGEAATAAAEDKGTTTVRRRKLGRLDNDHALLRRLGAEESSKPDSKARRNRLANIDTPPTESPASTAVTTGRRPRPRVELRTRKTRRISELPADDAGELSTEEVSVLEDVAYGRNNGKGTNGRDEDVNDDDGDDGTIERDENSESECESECDGDTSEFHDSSLEEDDLSFASLGDFFSRSPTKRPIVSNHKTLRQTAQDDAVPRKKDGRAVPSRATPASFVEEGSSIFYSAEESLSDSLAKPLSQLSLDHPPSKPGARKTTKLSPPASSSSVRPATPPPDNPASERPAGLVSPTKKLPRIPQTPHRPSTDAFWNQLVVDDWNMAHSPRKLLFDPDTAKTNRHRQGGAAGGRDDATPAASSSPSKKSRAAVATDKAAKKQFQQAKHALAEQFLAELDTTITQGALARLAEATGGVRIVWSNKLNTTAGRANWRRETLRPRPGAAGATAAPASTSDVTAGSAASEKDVAVRIRHHASIELAEKVIDDADRLRNVVAHEFCHLATFMVSGVTGNPHGREFKAWAAQCARHFGHRGVQVTTKHAYAIAFKYAWACTGCGAAYQRHSKSIDPGRHRCGACQGLLRQTKPVPRGWAATAAAGAGTKTAASTTGGGGVASAPTPSAYQQFMKTHMAAVRRDNPNSPQKEIMKLVAEKWTRAKAQTAQTAQTKGTAGATVDRLDKAFVDLTLD</sequence>
<feature type="compositionally biased region" description="Low complexity" evidence="1">
    <location>
        <begin position="490"/>
        <end position="503"/>
    </location>
</feature>
<evidence type="ECO:0000259" key="2">
    <source>
        <dbReference type="SMART" id="SM00731"/>
    </source>
</evidence>
<dbReference type="Pfam" id="PF10263">
    <property type="entry name" value="SprT-like"/>
    <property type="match status" value="1"/>
</dbReference>
<feature type="compositionally biased region" description="Acidic residues" evidence="1">
    <location>
        <begin position="142"/>
        <end position="151"/>
    </location>
</feature>
<dbReference type="CDD" id="cd00084">
    <property type="entry name" value="HMG-box_SF"/>
    <property type="match status" value="1"/>
</dbReference>
<reference evidence="3 4" key="1">
    <citation type="journal article" date="2016" name="Genome Biol. Evol.">
        <title>Divergent and convergent evolution of fungal pathogenicity.</title>
        <authorList>
            <person name="Shang Y."/>
            <person name="Xiao G."/>
            <person name="Zheng P."/>
            <person name="Cen K."/>
            <person name="Zhan S."/>
            <person name="Wang C."/>
        </authorList>
    </citation>
    <scope>NUCLEOTIDE SEQUENCE [LARGE SCALE GENOMIC DNA]</scope>
    <source>
        <strain evidence="3 4">RCEF 264</strain>
    </source>
</reference>
<feature type="compositionally biased region" description="Low complexity" evidence="1">
    <location>
        <begin position="405"/>
        <end position="423"/>
    </location>
</feature>
<feature type="region of interest" description="Disordered" evidence="1">
    <location>
        <begin position="485"/>
        <end position="508"/>
    </location>
</feature>
<dbReference type="InterPro" id="IPR006640">
    <property type="entry name" value="SprT-like_domain"/>
</dbReference>
<organism evidence="3 4">
    <name type="scientific">Niveomyces insectorum RCEF 264</name>
    <dbReference type="NCBI Taxonomy" id="1081102"/>
    <lineage>
        <taxon>Eukaryota</taxon>
        <taxon>Fungi</taxon>
        <taxon>Dikarya</taxon>
        <taxon>Ascomycota</taxon>
        <taxon>Pezizomycotina</taxon>
        <taxon>Sordariomycetes</taxon>
        <taxon>Hypocreomycetidae</taxon>
        <taxon>Hypocreales</taxon>
        <taxon>Cordycipitaceae</taxon>
        <taxon>Niveomyces</taxon>
    </lineage>
</organism>
<accession>A0A167SID2</accession>
<feature type="domain" description="SprT-like" evidence="2">
    <location>
        <begin position="443"/>
        <end position="632"/>
    </location>
</feature>
<proteinExistence type="predicted"/>
<dbReference type="InterPro" id="IPR035240">
    <property type="entry name" value="SprT_Zn_ribbon"/>
</dbReference>
<protein>
    <recommendedName>
        <fullName evidence="2">SprT-like domain-containing protein</fullName>
    </recommendedName>
</protein>
<dbReference type="PANTHER" id="PTHR23099">
    <property type="entry name" value="TRANSCRIPTIONAL REGULATOR"/>
    <property type="match status" value="1"/>
</dbReference>
<dbReference type="STRING" id="1081102.A0A167SID2"/>
<dbReference type="GO" id="GO:0005634">
    <property type="term" value="C:nucleus"/>
    <property type="evidence" value="ECO:0007669"/>
    <property type="project" value="TreeGrafter"/>
</dbReference>
<feature type="compositionally biased region" description="Low complexity" evidence="1">
    <location>
        <begin position="314"/>
        <end position="324"/>
    </location>
</feature>
<feature type="compositionally biased region" description="Acidic residues" evidence="1">
    <location>
        <begin position="176"/>
        <end position="185"/>
    </location>
</feature>
<dbReference type="PANTHER" id="PTHR23099:SF0">
    <property type="entry name" value="GERM CELL NUCLEAR ACIDIC PROTEIN"/>
    <property type="match status" value="1"/>
</dbReference>
<feature type="compositionally biased region" description="Polar residues" evidence="1">
    <location>
        <begin position="107"/>
        <end position="119"/>
    </location>
</feature>
<keyword evidence="4" id="KW-1185">Reference proteome</keyword>